<comment type="caution">
    <text evidence="12">The sequence shown here is derived from an EMBL/GenBank/DDBJ whole genome shotgun (WGS) entry which is preliminary data.</text>
</comment>
<keyword evidence="6 9" id="KW-0418">Kinase</keyword>
<evidence type="ECO:0000259" key="10">
    <source>
        <dbReference type="Pfam" id="PF00288"/>
    </source>
</evidence>
<comment type="catalytic activity">
    <reaction evidence="9">
        <text>4-CDP-2-C-methyl-D-erythritol + ATP = 4-CDP-2-C-methyl-D-erythritol 2-phosphate + ADP + H(+)</text>
        <dbReference type="Rhea" id="RHEA:18437"/>
        <dbReference type="ChEBI" id="CHEBI:15378"/>
        <dbReference type="ChEBI" id="CHEBI:30616"/>
        <dbReference type="ChEBI" id="CHEBI:57823"/>
        <dbReference type="ChEBI" id="CHEBI:57919"/>
        <dbReference type="ChEBI" id="CHEBI:456216"/>
        <dbReference type="EC" id="2.7.1.148"/>
    </reaction>
</comment>
<evidence type="ECO:0000259" key="11">
    <source>
        <dbReference type="Pfam" id="PF08544"/>
    </source>
</evidence>
<dbReference type="STRING" id="1781255.BH720_23000"/>
<evidence type="ECO:0000256" key="3">
    <source>
        <dbReference type="ARBA" id="ARBA00017473"/>
    </source>
</evidence>
<evidence type="ECO:0000256" key="8">
    <source>
        <dbReference type="ARBA" id="ARBA00032554"/>
    </source>
</evidence>
<dbReference type="UniPathway" id="UPA00056">
    <property type="reaction ID" value="UER00094"/>
</dbReference>
<dbReference type="PANTHER" id="PTHR43527:SF2">
    <property type="entry name" value="4-DIPHOSPHOCYTIDYL-2-C-METHYL-D-ERYTHRITOL KINASE, CHLOROPLASTIC"/>
    <property type="match status" value="1"/>
</dbReference>
<dbReference type="OrthoDB" id="9809438at2"/>
<dbReference type="NCBIfam" id="TIGR00154">
    <property type="entry name" value="ispE"/>
    <property type="match status" value="1"/>
</dbReference>
<keyword evidence="5 9" id="KW-0547">Nucleotide-binding</keyword>
<feature type="domain" description="GHMP kinase C-terminal" evidence="11">
    <location>
        <begin position="217"/>
        <end position="294"/>
    </location>
</feature>
<comment type="pathway">
    <text evidence="9">Isoprenoid biosynthesis; isopentenyl diphosphate biosynthesis via DXP pathway; isopentenyl diphosphate from 1-deoxy-D-xylulose 5-phosphate: step 3/6.</text>
</comment>
<dbReference type="GO" id="GO:0019288">
    <property type="term" value="P:isopentenyl diphosphate biosynthetic process, methylerythritol 4-phosphate pathway"/>
    <property type="evidence" value="ECO:0007669"/>
    <property type="project" value="UniProtKB-UniRule"/>
</dbReference>
<dbReference type="Gene3D" id="3.30.70.890">
    <property type="entry name" value="GHMP kinase, C-terminal domain"/>
    <property type="match status" value="1"/>
</dbReference>
<dbReference type="GO" id="GO:0050515">
    <property type="term" value="F:4-(cytidine 5'-diphospho)-2-C-methyl-D-erythritol kinase activity"/>
    <property type="evidence" value="ECO:0007669"/>
    <property type="project" value="UniProtKB-UniRule"/>
</dbReference>
<feature type="active site" evidence="9">
    <location>
        <position position="141"/>
    </location>
</feature>
<dbReference type="AlphaFoldDB" id="A0A1E5QDV1"/>
<dbReference type="Pfam" id="PF00288">
    <property type="entry name" value="GHMP_kinases_N"/>
    <property type="match status" value="1"/>
</dbReference>
<dbReference type="InterPro" id="IPR020568">
    <property type="entry name" value="Ribosomal_Su5_D2-typ_SF"/>
</dbReference>
<proteinExistence type="inferred from homology"/>
<evidence type="ECO:0000256" key="1">
    <source>
        <dbReference type="ARBA" id="ARBA00009684"/>
    </source>
</evidence>
<reference evidence="12" key="1">
    <citation type="submission" date="2016-09" db="EMBL/GenBank/DDBJ databases">
        <title>Draft genome of thermotolerant cyanobacterium Desertifilum sp. strain IPPAS B-1220.</title>
        <authorList>
            <person name="Sinetova M.A."/>
            <person name="Bolakhan K."/>
            <person name="Zayadan B.K."/>
            <person name="Mironov K.S."/>
            <person name="Ustinova V."/>
            <person name="Kupriyanova E.V."/>
            <person name="Sidorov R.A."/>
            <person name="Skrypnik A.N."/>
            <person name="Gogoleva N.E."/>
            <person name="Gogolev Y.V."/>
            <person name="Los D.A."/>
        </authorList>
    </citation>
    <scope>NUCLEOTIDE SEQUENCE [LARGE SCALE GENOMIC DNA]</scope>
    <source>
        <strain evidence="12">IPPAS B-1220</strain>
    </source>
</reference>
<gene>
    <name evidence="9" type="primary">ispE</name>
    <name evidence="12" type="ORF">BH720_23000</name>
</gene>
<dbReference type="InterPro" id="IPR006204">
    <property type="entry name" value="GHMP_kinase_N_dom"/>
</dbReference>
<dbReference type="SUPFAM" id="SSF55060">
    <property type="entry name" value="GHMP Kinase, C-terminal domain"/>
    <property type="match status" value="1"/>
</dbReference>
<feature type="binding site" evidence="9">
    <location>
        <begin position="99"/>
        <end position="109"/>
    </location>
    <ligand>
        <name>ATP</name>
        <dbReference type="ChEBI" id="CHEBI:30616"/>
    </ligand>
</feature>
<keyword evidence="4 9" id="KW-0808">Transferase</keyword>
<organism evidence="12">
    <name type="scientific">Desertifilum tharense IPPAS B-1220</name>
    <dbReference type="NCBI Taxonomy" id="1781255"/>
    <lineage>
        <taxon>Bacteria</taxon>
        <taxon>Bacillati</taxon>
        <taxon>Cyanobacteriota</taxon>
        <taxon>Cyanophyceae</taxon>
        <taxon>Desertifilales</taxon>
        <taxon>Desertifilaceae</taxon>
        <taxon>Desertifilum</taxon>
    </lineage>
</organism>
<dbReference type="Gene3D" id="3.30.230.10">
    <property type="match status" value="1"/>
</dbReference>
<evidence type="ECO:0000313" key="12">
    <source>
        <dbReference type="EMBL" id="OEJ72842.1"/>
    </source>
</evidence>
<evidence type="ECO:0000256" key="6">
    <source>
        <dbReference type="ARBA" id="ARBA00022777"/>
    </source>
</evidence>
<feature type="active site" evidence="9">
    <location>
        <position position="11"/>
    </location>
</feature>
<protein>
    <recommendedName>
        <fullName evidence="3 9">4-diphosphocytidyl-2-C-methyl-D-erythritol kinase</fullName>
        <shortName evidence="9">CMK</shortName>
        <ecNumber evidence="2 9">2.7.1.148</ecNumber>
    </recommendedName>
    <alternativeName>
        <fullName evidence="8 9">4-(cytidine-5'-diphospho)-2-C-methyl-D-erythritol kinase</fullName>
    </alternativeName>
</protein>
<dbReference type="InterPro" id="IPR036554">
    <property type="entry name" value="GHMP_kinase_C_sf"/>
</dbReference>
<comment type="similarity">
    <text evidence="1 9">Belongs to the GHMP kinase family. IspE subfamily.</text>
</comment>
<dbReference type="InterPro" id="IPR004424">
    <property type="entry name" value="IspE"/>
</dbReference>
<accession>A0A1E5QDV1</accession>
<comment type="function">
    <text evidence="9">Catalyzes the phosphorylation of the position 2 hydroxy group of 4-diphosphocytidyl-2C-methyl-D-erythritol.</text>
</comment>
<evidence type="ECO:0000256" key="2">
    <source>
        <dbReference type="ARBA" id="ARBA00012052"/>
    </source>
</evidence>
<dbReference type="PIRSF" id="PIRSF010376">
    <property type="entry name" value="IspE"/>
    <property type="match status" value="1"/>
</dbReference>
<feature type="domain" description="GHMP kinase N-terminal" evidence="10">
    <location>
        <begin position="67"/>
        <end position="149"/>
    </location>
</feature>
<dbReference type="PANTHER" id="PTHR43527">
    <property type="entry name" value="4-DIPHOSPHOCYTIDYL-2-C-METHYL-D-ERYTHRITOL KINASE, CHLOROPLASTIC"/>
    <property type="match status" value="1"/>
</dbReference>
<dbReference type="EC" id="2.7.1.148" evidence="2 9"/>
<dbReference type="RefSeq" id="WP_069969558.1">
    <property type="nucleotide sequence ID" value="NZ_CM124774.1"/>
</dbReference>
<name>A0A1E5QDV1_9CYAN</name>
<evidence type="ECO:0000256" key="5">
    <source>
        <dbReference type="ARBA" id="ARBA00022741"/>
    </source>
</evidence>
<dbReference type="GO" id="GO:0005524">
    <property type="term" value="F:ATP binding"/>
    <property type="evidence" value="ECO:0007669"/>
    <property type="project" value="UniProtKB-UniRule"/>
</dbReference>
<dbReference type="HAMAP" id="MF_00061">
    <property type="entry name" value="IspE"/>
    <property type="match status" value="1"/>
</dbReference>
<dbReference type="InterPro" id="IPR013750">
    <property type="entry name" value="GHMP_kinase_C_dom"/>
</dbReference>
<dbReference type="InterPro" id="IPR014721">
    <property type="entry name" value="Ribsml_uS5_D2-typ_fold_subgr"/>
</dbReference>
<evidence type="ECO:0000256" key="7">
    <source>
        <dbReference type="ARBA" id="ARBA00022840"/>
    </source>
</evidence>
<keyword evidence="7 9" id="KW-0067">ATP-binding</keyword>
<evidence type="ECO:0000256" key="4">
    <source>
        <dbReference type="ARBA" id="ARBA00022679"/>
    </source>
</evidence>
<evidence type="ECO:0000256" key="9">
    <source>
        <dbReference type="HAMAP-Rule" id="MF_00061"/>
    </source>
</evidence>
<keyword evidence="9" id="KW-0414">Isoprene biosynthesis</keyword>
<dbReference type="GO" id="GO:0016114">
    <property type="term" value="P:terpenoid biosynthetic process"/>
    <property type="evidence" value="ECO:0007669"/>
    <property type="project" value="UniProtKB-UniRule"/>
</dbReference>
<sequence>MRSYSLLAAAKINLYLEILGDRPDGYHQLAMVMQSVDLADQIDLRPLSSDRIVVHCDRPDVPVDSTNLAYRAAVLIQQQFPEAAAQYGGVEITIHKRIPMGAGLAGGSTDAAAVLSGLNLMWQLGLTQGELQTLGESLGSDVPFCIMGGTALVTGRGEQLSPLPDLDSLYVVLGKYRSISVSTAWAYSTYRQQYSDRYIRDPQGLQTAHYQVHSGPMVSAIAHKDSLKIGQELHNDFEKIVFPQYPELVALRDAMQAAGVLGALMSGSGSTVFGLTESRAQAEIVQQTVRQALPNPDLDLWIAQFSPTGIRLGTLAG</sequence>
<dbReference type="EMBL" id="MJGC01000110">
    <property type="protein sequence ID" value="OEJ72842.1"/>
    <property type="molecule type" value="Genomic_DNA"/>
</dbReference>
<dbReference type="SUPFAM" id="SSF54211">
    <property type="entry name" value="Ribosomal protein S5 domain 2-like"/>
    <property type="match status" value="1"/>
</dbReference>
<dbReference type="Pfam" id="PF08544">
    <property type="entry name" value="GHMP_kinases_C"/>
    <property type="match status" value="1"/>
</dbReference>